<dbReference type="EMBL" id="DSUT01000176">
    <property type="protein sequence ID" value="HGK28927.1"/>
    <property type="molecule type" value="Genomic_DNA"/>
</dbReference>
<dbReference type="PANTHER" id="PTHR35889">
    <property type="entry name" value="CYCLOINULO-OLIGOSACCHARIDE FRUCTANOTRANSFERASE-RELATED"/>
    <property type="match status" value="1"/>
</dbReference>
<sequence>MERAILAVLVCALLLACGKSPRPVPDDPSFTADVQPVFNSHCISCHGATNPSGDYSLTSRTGALGSGSDSVPNVIPGSADSSKLYLRMTGAETPLMPAGGPALDSIKTGTVRNWVNKGARDN</sequence>
<dbReference type="PROSITE" id="PS51257">
    <property type="entry name" value="PROKAR_LIPOPROTEIN"/>
    <property type="match status" value="1"/>
</dbReference>
<dbReference type="GO" id="GO:0009055">
    <property type="term" value="F:electron transfer activity"/>
    <property type="evidence" value="ECO:0007669"/>
    <property type="project" value="InterPro"/>
</dbReference>
<reference evidence="2" key="1">
    <citation type="journal article" date="2020" name="mSystems">
        <title>Genome- and Community-Level Interaction Insights into Carbon Utilization and Element Cycling Functions of Hydrothermarchaeota in Hydrothermal Sediment.</title>
        <authorList>
            <person name="Zhou Z."/>
            <person name="Liu Y."/>
            <person name="Xu W."/>
            <person name="Pan J."/>
            <person name="Luo Z.H."/>
            <person name="Li M."/>
        </authorList>
    </citation>
    <scope>NUCLEOTIDE SEQUENCE [LARGE SCALE GENOMIC DNA]</scope>
    <source>
        <strain evidence="2">SpSt-488</strain>
    </source>
</reference>
<name>A0A7C4CD82_UNCW3</name>
<dbReference type="InterPro" id="IPR011429">
    <property type="entry name" value="Cyt_c_Planctomycete-type"/>
</dbReference>
<dbReference type="SUPFAM" id="SSF46626">
    <property type="entry name" value="Cytochrome c"/>
    <property type="match status" value="1"/>
</dbReference>
<dbReference type="AlphaFoldDB" id="A0A7C4CD82"/>
<dbReference type="InterPro" id="IPR036909">
    <property type="entry name" value="Cyt_c-like_dom_sf"/>
</dbReference>
<dbReference type="GO" id="GO:0020037">
    <property type="term" value="F:heme binding"/>
    <property type="evidence" value="ECO:0007669"/>
    <property type="project" value="InterPro"/>
</dbReference>
<feature type="domain" description="Cytochrome C Planctomycete-type" evidence="1">
    <location>
        <begin position="42"/>
        <end position="97"/>
    </location>
</feature>
<dbReference type="Pfam" id="PF07635">
    <property type="entry name" value="PSCyt1"/>
    <property type="match status" value="1"/>
</dbReference>
<protein>
    <recommendedName>
        <fullName evidence="1">Cytochrome C Planctomycete-type domain-containing protein</fullName>
    </recommendedName>
</protein>
<accession>A0A7C4CD82</accession>
<dbReference type="PANTHER" id="PTHR35889:SF3">
    <property type="entry name" value="F-BOX DOMAIN-CONTAINING PROTEIN"/>
    <property type="match status" value="1"/>
</dbReference>
<gene>
    <name evidence="2" type="ORF">ENS41_08310</name>
</gene>
<organism evidence="2">
    <name type="scientific">candidate division WOR-3 bacterium</name>
    <dbReference type="NCBI Taxonomy" id="2052148"/>
    <lineage>
        <taxon>Bacteria</taxon>
        <taxon>Bacteria division WOR-3</taxon>
    </lineage>
</organism>
<evidence type="ECO:0000259" key="1">
    <source>
        <dbReference type="Pfam" id="PF07635"/>
    </source>
</evidence>
<comment type="caution">
    <text evidence="2">The sequence shown here is derived from an EMBL/GenBank/DDBJ whole genome shotgun (WGS) entry which is preliminary data.</text>
</comment>
<evidence type="ECO:0000313" key="2">
    <source>
        <dbReference type="EMBL" id="HGK28927.1"/>
    </source>
</evidence>
<proteinExistence type="predicted"/>